<protein>
    <submittedName>
        <fullName evidence="1">Uncharacterized protein</fullName>
    </submittedName>
</protein>
<gene>
    <name evidence="1" type="ORF">NPIL_362561</name>
</gene>
<proteinExistence type="predicted"/>
<organism evidence="1 2">
    <name type="scientific">Nephila pilipes</name>
    <name type="common">Giant wood spider</name>
    <name type="synonym">Nephila maculata</name>
    <dbReference type="NCBI Taxonomy" id="299642"/>
    <lineage>
        <taxon>Eukaryota</taxon>
        <taxon>Metazoa</taxon>
        <taxon>Ecdysozoa</taxon>
        <taxon>Arthropoda</taxon>
        <taxon>Chelicerata</taxon>
        <taxon>Arachnida</taxon>
        <taxon>Araneae</taxon>
        <taxon>Araneomorphae</taxon>
        <taxon>Entelegynae</taxon>
        <taxon>Araneoidea</taxon>
        <taxon>Nephilidae</taxon>
        <taxon>Nephila</taxon>
    </lineage>
</organism>
<dbReference type="Proteomes" id="UP000887013">
    <property type="component" value="Unassembled WGS sequence"/>
</dbReference>
<dbReference type="EMBL" id="BMAW01064530">
    <property type="protein sequence ID" value="GFT45636.1"/>
    <property type="molecule type" value="Genomic_DNA"/>
</dbReference>
<dbReference type="AlphaFoldDB" id="A0A8X6P300"/>
<evidence type="ECO:0000313" key="1">
    <source>
        <dbReference type="EMBL" id="GFT45636.1"/>
    </source>
</evidence>
<accession>A0A8X6P300</accession>
<comment type="caution">
    <text evidence="1">The sequence shown here is derived from an EMBL/GenBank/DDBJ whole genome shotgun (WGS) entry which is preliminary data.</text>
</comment>
<name>A0A8X6P300_NEPPI</name>
<keyword evidence="2" id="KW-1185">Reference proteome</keyword>
<evidence type="ECO:0000313" key="2">
    <source>
        <dbReference type="Proteomes" id="UP000887013"/>
    </source>
</evidence>
<reference evidence="1" key="1">
    <citation type="submission" date="2020-08" db="EMBL/GenBank/DDBJ databases">
        <title>Multicomponent nature underlies the extraordinary mechanical properties of spider dragline silk.</title>
        <authorList>
            <person name="Kono N."/>
            <person name="Nakamura H."/>
            <person name="Mori M."/>
            <person name="Yoshida Y."/>
            <person name="Ohtoshi R."/>
            <person name="Malay A.D."/>
            <person name="Moran D.A.P."/>
            <person name="Tomita M."/>
            <person name="Numata K."/>
            <person name="Arakawa K."/>
        </authorList>
    </citation>
    <scope>NUCLEOTIDE SEQUENCE</scope>
</reference>
<sequence length="104" mass="11581">MLRSLHAYIILAHRHVVEEVFHSSVEAESCSGQKLGNGNHWCSSQRTAKLSHKIITIAAHLTLFIMKSERRNNFSLLHSAATQNAFQYTNSFLLGVSAVTAFVV</sequence>